<dbReference type="EMBL" id="ANIX01004490">
    <property type="protein sequence ID" value="ETP00302.1"/>
    <property type="molecule type" value="Genomic_DNA"/>
</dbReference>
<reference evidence="2 3" key="1">
    <citation type="submission" date="2013-11" db="EMBL/GenBank/DDBJ databases">
        <title>The Genome Sequence of Phytophthora parasitica CJ01A1.</title>
        <authorList>
            <consortium name="The Broad Institute Genomics Platform"/>
            <person name="Russ C."/>
            <person name="Tyler B."/>
            <person name="Panabieres F."/>
            <person name="Shan W."/>
            <person name="Tripathy S."/>
            <person name="Grunwald N."/>
            <person name="Machado M."/>
            <person name="Johnson C.S."/>
            <person name="Walker B."/>
            <person name="Young S.K."/>
            <person name="Zeng Q."/>
            <person name="Gargeya S."/>
            <person name="Fitzgerald M."/>
            <person name="Haas B."/>
            <person name="Abouelleil A."/>
            <person name="Allen A.W."/>
            <person name="Alvarado L."/>
            <person name="Arachchi H.M."/>
            <person name="Berlin A.M."/>
            <person name="Chapman S.B."/>
            <person name="Gainer-Dewar J."/>
            <person name="Goldberg J."/>
            <person name="Griggs A."/>
            <person name="Gujja S."/>
            <person name="Hansen M."/>
            <person name="Howarth C."/>
            <person name="Imamovic A."/>
            <person name="Ireland A."/>
            <person name="Larimer J."/>
            <person name="McCowan C."/>
            <person name="Murphy C."/>
            <person name="Pearson M."/>
            <person name="Poon T.W."/>
            <person name="Priest M."/>
            <person name="Roberts A."/>
            <person name="Saif S."/>
            <person name="Shea T."/>
            <person name="Sisk P."/>
            <person name="Sykes S."/>
            <person name="Wortman J."/>
            <person name="Nusbaum C."/>
            <person name="Birren B."/>
        </authorList>
    </citation>
    <scope>NUCLEOTIDE SEQUENCE [LARGE SCALE GENOMIC DNA]</scope>
    <source>
        <strain evidence="2 3">CJ01A1</strain>
    </source>
</reference>
<evidence type="ECO:0000256" key="1">
    <source>
        <dbReference type="SAM" id="MobiDB-lite"/>
    </source>
</evidence>
<accession>W2VPM4</accession>
<evidence type="ECO:0000313" key="3">
    <source>
        <dbReference type="Proteomes" id="UP000018958"/>
    </source>
</evidence>
<dbReference type="AlphaFoldDB" id="W2VPM4"/>
<organism evidence="2 3">
    <name type="scientific">Phytophthora nicotianae CJ01A1</name>
    <dbReference type="NCBI Taxonomy" id="1317063"/>
    <lineage>
        <taxon>Eukaryota</taxon>
        <taxon>Sar</taxon>
        <taxon>Stramenopiles</taxon>
        <taxon>Oomycota</taxon>
        <taxon>Peronosporomycetes</taxon>
        <taxon>Peronosporales</taxon>
        <taxon>Peronosporaceae</taxon>
        <taxon>Phytophthora</taxon>
    </lineage>
</organism>
<sequence length="263" mass="29329">MGDTSTPGRLKFGKARFVLEASDIDFAQNSGLLKKDVPVDMADSSSLNYGRVYNKRKNIADTKFPSQQAQAAWKTFAKKRGFQLYVKTQSVQANNSGNAKYICKKLNGMQSFDSEPSVEELWCPFFVNGSGKNGKWKVTQANFSHNHLKHVGTTKTPPCEGSLPAPPKALRSTTQRVSDMIALVETDMLSSYNYSVSTMSGTAVKNFLTGKGYDTSLTTVYGIKRKIDDKLHSILLESYRKNCVLIWRSWQTKTQVQIGNLNK</sequence>
<name>W2VPM4_PHYNI</name>
<dbReference type="OrthoDB" id="126325at2759"/>
<protein>
    <submittedName>
        <fullName evidence="2">Uncharacterized protein</fullName>
    </submittedName>
</protein>
<evidence type="ECO:0000313" key="2">
    <source>
        <dbReference type="EMBL" id="ETP00302.1"/>
    </source>
</evidence>
<gene>
    <name evidence="2" type="ORF">F441_22280</name>
</gene>
<dbReference type="Proteomes" id="UP000018958">
    <property type="component" value="Unassembled WGS sequence"/>
</dbReference>
<feature type="region of interest" description="Disordered" evidence="1">
    <location>
        <begin position="150"/>
        <end position="169"/>
    </location>
</feature>
<proteinExistence type="predicted"/>
<comment type="caution">
    <text evidence="2">The sequence shown here is derived from an EMBL/GenBank/DDBJ whole genome shotgun (WGS) entry which is preliminary data.</text>
</comment>